<organism evidence="2 3">
    <name type="scientific">Roseitalea porphyridii</name>
    <dbReference type="NCBI Taxonomy" id="1852022"/>
    <lineage>
        <taxon>Bacteria</taxon>
        <taxon>Pseudomonadati</taxon>
        <taxon>Pseudomonadota</taxon>
        <taxon>Alphaproteobacteria</taxon>
        <taxon>Hyphomicrobiales</taxon>
        <taxon>Ahrensiaceae</taxon>
        <taxon>Roseitalea</taxon>
    </lineage>
</organism>
<dbReference type="AlphaFoldDB" id="A0A4P6V3G1"/>
<proteinExistence type="predicted"/>
<sequence>MSHAHARVHFRFLTEQAPAGTDEPGVLAPARWRFRGDETTIELGVLMPNVSVNGALLEALERTDGFSSSTVGAILAADPFAIWDDLCATLRDKGIGRVVNYPTMGAHSGPLAEGLDAMGTGYAAEIARLDRLKSDGLGVVAMASSLDQVVHAAAIEPESIVLHAFAAQGSLKDADLVTEAQQISGRPIVLHGRKWHGDAMRIADGTLC</sequence>
<dbReference type="KEGG" id="rpod:E0E05_16080"/>
<dbReference type="EMBL" id="CP036532">
    <property type="protein sequence ID" value="QBK31972.1"/>
    <property type="molecule type" value="Genomic_DNA"/>
</dbReference>
<dbReference type="Pfam" id="PF09370">
    <property type="entry name" value="PEP_hydrolase"/>
    <property type="match status" value="1"/>
</dbReference>
<dbReference type="InterPro" id="IPR015813">
    <property type="entry name" value="Pyrv/PenolPyrv_kinase-like_dom"/>
</dbReference>
<evidence type="ECO:0000259" key="1">
    <source>
        <dbReference type="Pfam" id="PF09370"/>
    </source>
</evidence>
<protein>
    <recommendedName>
        <fullName evidence="1">TIM-barrel domain-containing protein</fullName>
    </recommendedName>
</protein>
<dbReference type="Proteomes" id="UP000293719">
    <property type="component" value="Chromosome"/>
</dbReference>
<dbReference type="GO" id="GO:0003824">
    <property type="term" value="F:catalytic activity"/>
    <property type="evidence" value="ECO:0007669"/>
    <property type="project" value="InterPro"/>
</dbReference>
<dbReference type="Gene3D" id="3.20.20.70">
    <property type="entry name" value="Aldolase class I"/>
    <property type="match status" value="1"/>
</dbReference>
<keyword evidence="3" id="KW-1185">Reference proteome</keyword>
<dbReference type="InterPro" id="IPR013785">
    <property type="entry name" value="Aldolase_TIM"/>
</dbReference>
<dbReference type="InterPro" id="IPR009215">
    <property type="entry name" value="TIM-br_IGPS-like"/>
</dbReference>
<dbReference type="RefSeq" id="WP_131617616.1">
    <property type="nucleotide sequence ID" value="NZ_CP036532.1"/>
</dbReference>
<accession>A0A4P6V3G1</accession>
<dbReference type="OrthoDB" id="8217914at2"/>
<gene>
    <name evidence="2" type="ORF">E0E05_16080</name>
</gene>
<dbReference type="GeneID" id="90768825"/>
<feature type="domain" description="TIM-barrel" evidence="1">
    <location>
        <begin position="70"/>
        <end position="170"/>
    </location>
</feature>
<reference evidence="2 3" key="1">
    <citation type="journal article" date="2017" name="Int. J. Syst. Evol. Microbiol.">
        <title>Roseitalea porphyridii gen. nov., sp. nov., isolated from a red alga, and reclassification of Hoeflea suaedae Chung et al. 2013 as Pseudohoeflea suaedae gen. nov., comb. nov.</title>
        <authorList>
            <person name="Hyeon J.W."/>
            <person name="Jeong S.E."/>
            <person name="Baek K."/>
            <person name="Jeon C.O."/>
        </authorList>
    </citation>
    <scope>NUCLEOTIDE SEQUENCE [LARGE SCALE GENOMIC DNA]</scope>
    <source>
        <strain evidence="2 3">MA7-20</strain>
    </source>
</reference>
<dbReference type="SUPFAM" id="SSF51621">
    <property type="entry name" value="Phosphoenolpyruvate/pyruvate domain"/>
    <property type="match status" value="1"/>
</dbReference>
<name>A0A4P6V3G1_9HYPH</name>
<evidence type="ECO:0000313" key="2">
    <source>
        <dbReference type="EMBL" id="QBK31972.1"/>
    </source>
</evidence>
<evidence type="ECO:0000313" key="3">
    <source>
        <dbReference type="Proteomes" id="UP000293719"/>
    </source>
</evidence>